<feature type="compositionally biased region" description="Polar residues" evidence="1">
    <location>
        <begin position="51"/>
        <end position="63"/>
    </location>
</feature>
<organism evidence="2">
    <name type="scientific">Anopheles atroparvus</name>
    <name type="common">European mosquito</name>
    <dbReference type="NCBI Taxonomy" id="41427"/>
    <lineage>
        <taxon>Eukaryota</taxon>
        <taxon>Metazoa</taxon>
        <taxon>Ecdysozoa</taxon>
        <taxon>Arthropoda</taxon>
        <taxon>Hexapoda</taxon>
        <taxon>Insecta</taxon>
        <taxon>Pterygota</taxon>
        <taxon>Neoptera</taxon>
        <taxon>Endopterygota</taxon>
        <taxon>Diptera</taxon>
        <taxon>Nematocera</taxon>
        <taxon>Culicoidea</taxon>
        <taxon>Culicidae</taxon>
        <taxon>Anophelinae</taxon>
        <taxon>Anopheles</taxon>
    </lineage>
</organism>
<evidence type="ECO:0000256" key="1">
    <source>
        <dbReference type="SAM" id="MobiDB-lite"/>
    </source>
</evidence>
<dbReference type="VEuPathDB" id="VectorBase:AATE003128"/>
<sequence length="134" mass="14303">MSLDRHSAVQDERVEQREALSTPATGSAAGRSSVPATNATVTSPDPAFAAAQQSGERTSSQREQGNHHPSADAWAANESPPGSMQDPSAGGARRATRSGEEEARALRMELEESKLTTRRLEQKTLEAEERECSG</sequence>
<feature type="region of interest" description="Disordered" evidence="1">
    <location>
        <begin position="1"/>
        <end position="134"/>
    </location>
</feature>
<dbReference type="EMBL" id="AXCP01007247">
    <property type="status" value="NOT_ANNOTATED_CDS"/>
    <property type="molecule type" value="Genomic_DNA"/>
</dbReference>
<evidence type="ECO:0000313" key="2">
    <source>
        <dbReference type="EnsemblMetazoa" id="AATE003128-PA.1"/>
    </source>
</evidence>
<proteinExistence type="predicted"/>
<dbReference type="AlphaFoldDB" id="A0A182IPR0"/>
<feature type="compositionally biased region" description="Basic and acidic residues" evidence="1">
    <location>
        <begin position="1"/>
        <end position="18"/>
    </location>
</feature>
<name>A0A182IPR0_ANOAO</name>
<reference evidence="2" key="1">
    <citation type="submission" date="2022-08" db="UniProtKB">
        <authorList>
            <consortium name="EnsemblMetazoa"/>
        </authorList>
    </citation>
    <scope>IDENTIFICATION</scope>
    <source>
        <strain evidence="2">EBRO</strain>
    </source>
</reference>
<protein>
    <submittedName>
        <fullName evidence="2">Uncharacterized protein</fullName>
    </submittedName>
</protein>
<dbReference type="EnsemblMetazoa" id="AATE003128-RA">
    <property type="protein sequence ID" value="AATE003128-PA.1"/>
    <property type="gene ID" value="AATE003128"/>
</dbReference>
<feature type="compositionally biased region" description="Polar residues" evidence="1">
    <location>
        <begin position="34"/>
        <end position="43"/>
    </location>
</feature>
<accession>A0A182IPR0</accession>
<feature type="compositionally biased region" description="Basic and acidic residues" evidence="1">
    <location>
        <begin position="97"/>
        <end position="134"/>
    </location>
</feature>